<dbReference type="AlphaFoldDB" id="A0AB94IQV8"/>
<name>A0AB94IQV8_9BACI</name>
<dbReference type="RefSeq" id="WP_024027683.1">
    <property type="nucleotide sequence ID" value="NZ_ALAN01000054.1"/>
</dbReference>
<keyword evidence="1" id="KW-0472">Membrane</keyword>
<keyword evidence="3" id="KW-1185">Reference proteome</keyword>
<proteinExistence type="predicted"/>
<evidence type="ECO:0008006" key="4">
    <source>
        <dbReference type="Google" id="ProtNLM"/>
    </source>
</evidence>
<gene>
    <name evidence="2" type="ORF">BAVI_07361</name>
</gene>
<comment type="caution">
    <text evidence="2">The sequence shown here is derived from an EMBL/GenBank/DDBJ whole genome shotgun (WGS) entry which is preliminary data.</text>
</comment>
<evidence type="ECO:0000256" key="1">
    <source>
        <dbReference type="SAM" id="Phobius"/>
    </source>
</evidence>
<accession>A0AB94IQV8</accession>
<organism evidence="2 3">
    <name type="scientific">Neobacillus vireti LMG 21834</name>
    <dbReference type="NCBI Taxonomy" id="1131730"/>
    <lineage>
        <taxon>Bacteria</taxon>
        <taxon>Bacillati</taxon>
        <taxon>Bacillota</taxon>
        <taxon>Bacilli</taxon>
        <taxon>Bacillales</taxon>
        <taxon>Bacillaceae</taxon>
        <taxon>Neobacillus</taxon>
    </lineage>
</organism>
<evidence type="ECO:0000313" key="3">
    <source>
        <dbReference type="Proteomes" id="UP000018877"/>
    </source>
</evidence>
<keyword evidence="1" id="KW-0812">Transmembrane</keyword>
<protein>
    <recommendedName>
        <fullName evidence="4">DUF4083 domain-containing protein</fullName>
    </recommendedName>
</protein>
<dbReference type="Proteomes" id="UP000018877">
    <property type="component" value="Unassembled WGS sequence"/>
</dbReference>
<reference evidence="2 3" key="1">
    <citation type="journal article" date="2014" name="Environ. Microbiol.">
        <title>The nitrate-ammonifying and nosZ-carrying bacterium Bacillus vireti is a potent source and sink for nitric and nitrous oxide under high nitrate conditions.</title>
        <authorList>
            <person name="Mania D."/>
            <person name="Heylen K."/>
            <person name="van Spanning R.J."/>
            <person name="Frostegard A."/>
        </authorList>
    </citation>
    <scope>NUCLEOTIDE SEQUENCE [LARGE SCALE GENOMIC DNA]</scope>
    <source>
        <strain evidence="2 3">LMG 21834</strain>
    </source>
</reference>
<dbReference type="EMBL" id="ALAN01000054">
    <property type="protein sequence ID" value="ETI69383.1"/>
    <property type="molecule type" value="Genomic_DNA"/>
</dbReference>
<evidence type="ECO:0000313" key="2">
    <source>
        <dbReference type="EMBL" id="ETI69383.1"/>
    </source>
</evidence>
<keyword evidence="1" id="KW-1133">Transmembrane helix</keyword>
<feature type="transmembrane region" description="Helical" evidence="1">
    <location>
        <begin position="6"/>
        <end position="32"/>
    </location>
</feature>
<sequence>MFSNIGVPGLILIIIILAIVIAVPTAIIFFIIKTQKRHNSLRRIEEKLDQSLSSKGK</sequence>